<keyword evidence="1" id="KW-0597">Phosphoprotein</keyword>
<name>A0A975D3T5_9SPHN</name>
<dbReference type="GO" id="GO:0004540">
    <property type="term" value="F:RNA nuclease activity"/>
    <property type="evidence" value="ECO:0007669"/>
    <property type="project" value="InterPro"/>
</dbReference>
<evidence type="ECO:0000256" key="5">
    <source>
        <dbReference type="ARBA" id="ARBA00022801"/>
    </source>
</evidence>
<dbReference type="PANTHER" id="PTHR34139:SF1">
    <property type="entry name" value="RNASE MJ1380-RELATED"/>
    <property type="match status" value="1"/>
</dbReference>
<evidence type="ECO:0000256" key="1">
    <source>
        <dbReference type="ARBA" id="ARBA00022553"/>
    </source>
</evidence>
<dbReference type="Gene3D" id="1.20.120.580">
    <property type="entry name" value="bsu32300-like"/>
    <property type="match status" value="1"/>
</dbReference>
<keyword evidence="2" id="KW-1277">Toxin-antitoxin system</keyword>
<evidence type="ECO:0000256" key="2">
    <source>
        <dbReference type="ARBA" id="ARBA00022649"/>
    </source>
</evidence>
<protein>
    <submittedName>
        <fullName evidence="7">DUF86 domain-containing protein</fullName>
    </submittedName>
</protein>
<dbReference type="RefSeq" id="WP_011952212.1">
    <property type="nucleotide sequence ID" value="NZ_CP059319.1"/>
</dbReference>
<keyword evidence="3" id="KW-0540">Nuclease</keyword>
<dbReference type="GO" id="GO:0000166">
    <property type="term" value="F:nucleotide binding"/>
    <property type="evidence" value="ECO:0007669"/>
    <property type="project" value="UniProtKB-KW"/>
</dbReference>
<evidence type="ECO:0000256" key="6">
    <source>
        <dbReference type="ARBA" id="ARBA00024207"/>
    </source>
</evidence>
<reference evidence="7" key="2">
    <citation type="submission" date="2021-04" db="EMBL/GenBank/DDBJ databases">
        <title>Isolation and genomic analysis of the ibuprofen-degrading bacterium Sphingomonas strain MPO218.</title>
        <authorList>
            <person name="Aulestia M."/>
            <person name="Flores A."/>
            <person name="Mangas E.L."/>
            <person name="Perez-Pulido A.J."/>
            <person name="Santero E."/>
            <person name="Camacho E.M."/>
        </authorList>
    </citation>
    <scope>NUCLEOTIDE SEQUENCE</scope>
    <source>
        <strain evidence="7">MPO218</strain>
    </source>
</reference>
<evidence type="ECO:0000313" key="8">
    <source>
        <dbReference type="Proteomes" id="UP000664914"/>
    </source>
</evidence>
<keyword evidence="4" id="KW-0547">Nucleotide-binding</keyword>
<gene>
    <name evidence="7" type="ORF">HRJ34_26365</name>
</gene>
<dbReference type="InterPro" id="IPR037038">
    <property type="entry name" value="HepT-like_sf"/>
</dbReference>
<dbReference type="EMBL" id="CP059319">
    <property type="protein sequence ID" value="QTH21776.1"/>
    <property type="molecule type" value="Genomic_DNA"/>
</dbReference>
<organism evidence="7 8">
    <name type="scientific">Rhizorhabdus wittichii</name>
    <dbReference type="NCBI Taxonomy" id="160791"/>
    <lineage>
        <taxon>Bacteria</taxon>
        <taxon>Pseudomonadati</taxon>
        <taxon>Pseudomonadota</taxon>
        <taxon>Alphaproteobacteria</taxon>
        <taxon>Sphingomonadales</taxon>
        <taxon>Sphingomonadaceae</taxon>
        <taxon>Rhizorhabdus</taxon>
    </lineage>
</organism>
<proteinExistence type="inferred from homology"/>
<evidence type="ECO:0000256" key="3">
    <source>
        <dbReference type="ARBA" id="ARBA00022722"/>
    </source>
</evidence>
<accession>A0A975D3T5</accession>
<dbReference type="Pfam" id="PF01934">
    <property type="entry name" value="HepT-like"/>
    <property type="match status" value="1"/>
</dbReference>
<dbReference type="InterPro" id="IPR008201">
    <property type="entry name" value="HepT-like"/>
</dbReference>
<sequence length="123" mass="14116">MDDRKLAHELETIELLVARARETVGKHDRRSFAEDRDAVDATAYRLAMIGEHCKRLPPDLQERHPNLPWRQMVGLRNIVSHAYDEIDTGIIWSAATARLDEIGRMCRDEKRRLDPEGSREGGA</sequence>
<dbReference type="Proteomes" id="UP000664914">
    <property type="component" value="Chromosome"/>
</dbReference>
<reference evidence="7" key="1">
    <citation type="submission" date="2020-07" db="EMBL/GenBank/DDBJ databases">
        <authorList>
            <person name="Camacho E."/>
        </authorList>
    </citation>
    <scope>NUCLEOTIDE SEQUENCE</scope>
    <source>
        <strain evidence="7">MPO218</strain>
    </source>
</reference>
<dbReference type="PANTHER" id="PTHR34139">
    <property type="entry name" value="UPF0331 PROTEIN MJ0127"/>
    <property type="match status" value="1"/>
</dbReference>
<dbReference type="AlphaFoldDB" id="A0A975D3T5"/>
<keyword evidence="5" id="KW-0378">Hydrolase</keyword>
<evidence type="ECO:0000313" key="7">
    <source>
        <dbReference type="EMBL" id="QTH21776.1"/>
    </source>
</evidence>
<dbReference type="GO" id="GO:0016787">
    <property type="term" value="F:hydrolase activity"/>
    <property type="evidence" value="ECO:0007669"/>
    <property type="project" value="UniProtKB-KW"/>
</dbReference>
<dbReference type="GO" id="GO:0110001">
    <property type="term" value="C:toxin-antitoxin complex"/>
    <property type="evidence" value="ECO:0007669"/>
    <property type="project" value="InterPro"/>
</dbReference>
<dbReference type="InterPro" id="IPR051813">
    <property type="entry name" value="HepT_RNase_toxin"/>
</dbReference>
<evidence type="ECO:0000256" key="4">
    <source>
        <dbReference type="ARBA" id="ARBA00022741"/>
    </source>
</evidence>
<comment type="similarity">
    <text evidence="6">Belongs to the HepT RNase toxin family.</text>
</comment>